<comment type="similarity">
    <text evidence="1 2">Belongs to the BioY family.</text>
</comment>
<feature type="transmembrane region" description="Helical" evidence="3">
    <location>
        <begin position="147"/>
        <end position="170"/>
    </location>
</feature>
<dbReference type="AlphaFoldDB" id="A0A923MGL3"/>
<comment type="caution">
    <text evidence="4">The sequence shown here is derived from an EMBL/GenBank/DDBJ whole genome shotgun (WGS) entry which is preliminary data.</text>
</comment>
<dbReference type="GO" id="GO:0015225">
    <property type="term" value="F:biotin transmembrane transporter activity"/>
    <property type="evidence" value="ECO:0007669"/>
    <property type="project" value="UniProtKB-UniRule"/>
</dbReference>
<dbReference type="Proteomes" id="UP000620327">
    <property type="component" value="Unassembled WGS sequence"/>
</dbReference>
<dbReference type="PIRSF" id="PIRSF016661">
    <property type="entry name" value="BioY"/>
    <property type="match status" value="1"/>
</dbReference>
<name>A0A923MGL3_9FIRM</name>
<keyword evidence="2" id="KW-1003">Cell membrane</keyword>
<keyword evidence="3" id="KW-1133">Transmembrane helix</keyword>
<protein>
    <recommendedName>
        <fullName evidence="2">Biotin transporter</fullName>
    </recommendedName>
</protein>
<feature type="transmembrane region" description="Helical" evidence="3">
    <location>
        <begin position="111"/>
        <end position="135"/>
    </location>
</feature>
<accession>A0A923MGL3</accession>
<feature type="transmembrane region" description="Helical" evidence="3">
    <location>
        <begin position="33"/>
        <end position="51"/>
    </location>
</feature>
<dbReference type="PANTHER" id="PTHR34295">
    <property type="entry name" value="BIOTIN TRANSPORTER BIOY"/>
    <property type="match status" value="1"/>
</dbReference>
<feature type="transmembrane region" description="Helical" evidence="3">
    <location>
        <begin position="86"/>
        <end position="104"/>
    </location>
</feature>
<evidence type="ECO:0000256" key="1">
    <source>
        <dbReference type="ARBA" id="ARBA00010692"/>
    </source>
</evidence>
<proteinExistence type="inferred from homology"/>
<evidence type="ECO:0000313" key="4">
    <source>
        <dbReference type="EMBL" id="MBC5768869.1"/>
    </source>
</evidence>
<dbReference type="GO" id="GO:0005886">
    <property type="term" value="C:plasma membrane"/>
    <property type="evidence" value="ECO:0007669"/>
    <property type="project" value="UniProtKB-SubCell"/>
</dbReference>
<evidence type="ECO:0000256" key="3">
    <source>
        <dbReference type="SAM" id="Phobius"/>
    </source>
</evidence>
<dbReference type="InterPro" id="IPR003784">
    <property type="entry name" value="BioY"/>
</dbReference>
<evidence type="ECO:0000313" key="5">
    <source>
        <dbReference type="Proteomes" id="UP000620327"/>
    </source>
</evidence>
<comment type="subcellular location">
    <subcellularLocation>
        <location evidence="2">Cell membrane</location>
        <topology evidence="2">Multi-pass membrane protein</topology>
    </subcellularLocation>
</comment>
<gene>
    <name evidence="4" type="ORF">H8Z83_00705</name>
</gene>
<sequence>MNHHDMTRNMVLAALFAALTAIGAFLQIPTGTVPITLQFLFTALAGLLLGWKWGAVSQLLYVGIGLLGLPVFTQGGGIGYVLQPSFGFLLGLIPAAAVIGALTARRTGYLTVLATVLVGDLILYAVGVPYMYLILHVYMQSAKTFPALLAAMLVYVPGDTLKIVVVTALAPVLRRTLAKAVPNL</sequence>
<reference evidence="4" key="1">
    <citation type="submission" date="2020-08" db="EMBL/GenBank/DDBJ databases">
        <title>Genome public.</title>
        <authorList>
            <person name="Liu C."/>
            <person name="Sun Q."/>
        </authorList>
    </citation>
    <scope>NUCLEOTIDE SEQUENCE</scope>
    <source>
        <strain evidence="4">BX15</strain>
    </source>
</reference>
<feature type="transmembrane region" description="Helical" evidence="3">
    <location>
        <begin position="58"/>
        <end position="80"/>
    </location>
</feature>
<dbReference type="EMBL" id="JACOQI010000001">
    <property type="protein sequence ID" value="MBC5768869.1"/>
    <property type="molecule type" value="Genomic_DNA"/>
</dbReference>
<keyword evidence="2" id="KW-0813">Transport</keyword>
<keyword evidence="5" id="KW-1185">Reference proteome</keyword>
<keyword evidence="2 3" id="KW-0472">Membrane</keyword>
<dbReference type="Pfam" id="PF02632">
    <property type="entry name" value="BioY"/>
    <property type="match status" value="1"/>
</dbReference>
<keyword evidence="3" id="KW-0812">Transmembrane</keyword>
<evidence type="ECO:0000256" key="2">
    <source>
        <dbReference type="PIRNR" id="PIRNR016661"/>
    </source>
</evidence>
<dbReference type="Gene3D" id="1.10.1760.20">
    <property type="match status" value="1"/>
</dbReference>
<dbReference type="PANTHER" id="PTHR34295:SF1">
    <property type="entry name" value="BIOTIN TRANSPORTER BIOY"/>
    <property type="match status" value="1"/>
</dbReference>
<dbReference type="RefSeq" id="WP_187013273.1">
    <property type="nucleotide sequence ID" value="NZ_JACOQI010000001.1"/>
</dbReference>
<organism evidence="4 5">
    <name type="scientific">Dysosmobacter segnis</name>
    <dbReference type="NCBI Taxonomy" id="2763042"/>
    <lineage>
        <taxon>Bacteria</taxon>
        <taxon>Bacillati</taxon>
        <taxon>Bacillota</taxon>
        <taxon>Clostridia</taxon>
        <taxon>Eubacteriales</taxon>
        <taxon>Oscillospiraceae</taxon>
        <taxon>Dysosmobacter</taxon>
    </lineage>
</organism>